<dbReference type="Pfam" id="PF00781">
    <property type="entry name" value="DAGK_cat"/>
    <property type="match status" value="1"/>
</dbReference>
<name>A0ABW5DUK2_9PROT</name>
<dbReference type="PROSITE" id="PS50146">
    <property type="entry name" value="DAGK"/>
    <property type="match status" value="1"/>
</dbReference>
<dbReference type="InterPro" id="IPR016064">
    <property type="entry name" value="NAD/diacylglycerol_kinase_sf"/>
</dbReference>
<dbReference type="InterPro" id="IPR001206">
    <property type="entry name" value="Diacylglycerol_kinase_cat_dom"/>
</dbReference>
<comment type="caution">
    <text evidence="3">The sequence shown here is derived from an EMBL/GenBank/DDBJ whole genome shotgun (WGS) entry which is preliminary data.</text>
</comment>
<dbReference type="EC" id="2.7.1.-" evidence="3"/>
<organism evidence="3 4">
    <name type="scientific">Lacibacterium aquatile</name>
    <dbReference type="NCBI Taxonomy" id="1168082"/>
    <lineage>
        <taxon>Bacteria</taxon>
        <taxon>Pseudomonadati</taxon>
        <taxon>Pseudomonadota</taxon>
        <taxon>Alphaproteobacteria</taxon>
        <taxon>Rhodospirillales</taxon>
        <taxon>Rhodospirillaceae</taxon>
    </lineage>
</organism>
<keyword evidence="4" id="KW-1185">Reference proteome</keyword>
<protein>
    <submittedName>
        <fullName evidence="3">Diacylglycerol/lipid kinase family protein</fullName>
        <ecNumber evidence="3">2.7.1.-</ecNumber>
    </submittedName>
</protein>
<dbReference type="RefSeq" id="WP_379877700.1">
    <property type="nucleotide sequence ID" value="NZ_JBHUIP010000013.1"/>
</dbReference>
<accession>A0ABW5DUK2</accession>
<dbReference type="SUPFAM" id="SSF111331">
    <property type="entry name" value="NAD kinase/diacylglycerol kinase-like"/>
    <property type="match status" value="1"/>
</dbReference>
<evidence type="ECO:0000313" key="4">
    <source>
        <dbReference type="Proteomes" id="UP001597295"/>
    </source>
</evidence>
<evidence type="ECO:0000256" key="1">
    <source>
        <dbReference type="SAM" id="MobiDB-lite"/>
    </source>
</evidence>
<feature type="region of interest" description="Disordered" evidence="1">
    <location>
        <begin position="1"/>
        <end position="20"/>
    </location>
</feature>
<evidence type="ECO:0000259" key="2">
    <source>
        <dbReference type="PROSITE" id="PS50146"/>
    </source>
</evidence>
<sequence length="316" mass="34261">MRKAALIRNPRSTRNRKRGKDLRGSAEIWLGNRFIEPASVTEIPAILSDLAAQEVDWIIVDGGDGTVRDVMTPLPEAFGDRLPKLSIIPSGNTNVIAADVGRPAIGIDALVALKSAAETGSGEINSRPCLEITREAGDPLLRGMFFGVGMFRLAAELAHKSDYHDRIGHGPAVAIAIARAAYQVLAGKPDSLWRGGEEMVVRAGDDAPRSGRHLLVLATTLQKLVLGAWPFWNEHQGPIQFLDADAPPEKMVRALYTLLRGKAPDWMRQGDSYRSHGVSELHIQLANGFVLDGESYATGPSGLRIATGPTFDYFRP</sequence>
<keyword evidence="3" id="KW-0418">Kinase</keyword>
<dbReference type="InterPro" id="IPR017438">
    <property type="entry name" value="ATP-NAD_kinase_N"/>
</dbReference>
<dbReference type="GO" id="GO:0016301">
    <property type="term" value="F:kinase activity"/>
    <property type="evidence" value="ECO:0007669"/>
    <property type="project" value="UniProtKB-KW"/>
</dbReference>
<dbReference type="Gene3D" id="3.40.50.10330">
    <property type="entry name" value="Probable inorganic polyphosphate/atp-NAD kinase, domain 1"/>
    <property type="match status" value="1"/>
</dbReference>
<evidence type="ECO:0000313" key="3">
    <source>
        <dbReference type="EMBL" id="MFD2264604.1"/>
    </source>
</evidence>
<proteinExistence type="predicted"/>
<feature type="domain" description="DAGKc" evidence="2">
    <location>
        <begin position="1"/>
        <end position="136"/>
    </location>
</feature>
<reference evidence="4" key="1">
    <citation type="journal article" date="2019" name="Int. J. Syst. Evol. Microbiol.">
        <title>The Global Catalogue of Microorganisms (GCM) 10K type strain sequencing project: providing services to taxonomists for standard genome sequencing and annotation.</title>
        <authorList>
            <consortium name="The Broad Institute Genomics Platform"/>
            <consortium name="The Broad Institute Genome Sequencing Center for Infectious Disease"/>
            <person name="Wu L."/>
            <person name="Ma J."/>
        </authorList>
    </citation>
    <scope>NUCLEOTIDE SEQUENCE [LARGE SCALE GENOMIC DNA]</scope>
    <source>
        <strain evidence="4">CGMCC 1.19062</strain>
    </source>
</reference>
<dbReference type="Proteomes" id="UP001597295">
    <property type="component" value="Unassembled WGS sequence"/>
</dbReference>
<gene>
    <name evidence="3" type="ORF">ACFSM5_16995</name>
</gene>
<dbReference type="EMBL" id="JBHUIP010000013">
    <property type="protein sequence ID" value="MFD2264604.1"/>
    <property type="molecule type" value="Genomic_DNA"/>
</dbReference>
<keyword evidence="3" id="KW-0808">Transferase</keyword>